<dbReference type="Proteomes" id="UP000285301">
    <property type="component" value="Unassembled WGS sequence"/>
</dbReference>
<gene>
    <name evidence="2" type="ORF">B4U79_14894</name>
</gene>
<feature type="region of interest" description="Disordered" evidence="1">
    <location>
        <begin position="1"/>
        <end position="58"/>
    </location>
</feature>
<reference evidence="2 3" key="1">
    <citation type="journal article" date="2018" name="Gigascience">
        <title>Genomes of trombidid mites reveal novel predicted allergens and laterally-transferred genes associated with secondary metabolism.</title>
        <authorList>
            <person name="Dong X."/>
            <person name="Chaisiri K."/>
            <person name="Xia D."/>
            <person name="Armstrong S.D."/>
            <person name="Fang Y."/>
            <person name="Donnelly M.J."/>
            <person name="Kadowaki T."/>
            <person name="McGarry J.W."/>
            <person name="Darby A.C."/>
            <person name="Makepeace B.L."/>
        </authorList>
    </citation>
    <scope>NUCLEOTIDE SEQUENCE [LARGE SCALE GENOMIC DNA]</scope>
    <source>
        <strain evidence="2">UoL-WK</strain>
    </source>
</reference>
<dbReference type="Pfam" id="PF03564">
    <property type="entry name" value="DUF1759"/>
    <property type="match status" value="1"/>
</dbReference>
<organism evidence="2 3">
    <name type="scientific">Dinothrombium tinctorium</name>
    <dbReference type="NCBI Taxonomy" id="1965070"/>
    <lineage>
        <taxon>Eukaryota</taxon>
        <taxon>Metazoa</taxon>
        <taxon>Ecdysozoa</taxon>
        <taxon>Arthropoda</taxon>
        <taxon>Chelicerata</taxon>
        <taxon>Arachnida</taxon>
        <taxon>Acari</taxon>
        <taxon>Acariformes</taxon>
        <taxon>Trombidiformes</taxon>
        <taxon>Prostigmata</taxon>
        <taxon>Anystina</taxon>
        <taxon>Parasitengona</taxon>
        <taxon>Trombidioidea</taxon>
        <taxon>Trombidiidae</taxon>
        <taxon>Dinothrombium</taxon>
    </lineage>
</organism>
<evidence type="ECO:0000313" key="3">
    <source>
        <dbReference type="Proteomes" id="UP000285301"/>
    </source>
</evidence>
<dbReference type="EMBL" id="NCKU01004553">
    <property type="protein sequence ID" value="RWS05778.1"/>
    <property type="molecule type" value="Genomic_DNA"/>
</dbReference>
<protein>
    <submittedName>
        <fullName evidence="2">Uncharacterized protein</fullName>
    </submittedName>
</protein>
<dbReference type="InterPro" id="IPR005312">
    <property type="entry name" value="DUF1759"/>
</dbReference>
<feature type="compositionally biased region" description="Basic and acidic residues" evidence="1">
    <location>
        <begin position="1"/>
        <end position="11"/>
    </location>
</feature>
<name>A0A3S3PPN7_9ACAR</name>
<evidence type="ECO:0000313" key="2">
    <source>
        <dbReference type="EMBL" id="RWS05778.1"/>
    </source>
</evidence>
<feature type="non-terminal residue" evidence="2">
    <location>
        <position position="1"/>
    </location>
</feature>
<dbReference type="AlphaFoldDB" id="A0A3S3PPN7"/>
<dbReference type="PANTHER" id="PTHR22954">
    <property type="entry name" value="RETROVIRAL PROTEASE-RELATED"/>
    <property type="match status" value="1"/>
</dbReference>
<proteinExistence type="predicted"/>
<dbReference type="PANTHER" id="PTHR22954:SF3">
    <property type="entry name" value="PROTEIN CBG08539"/>
    <property type="match status" value="1"/>
</dbReference>
<keyword evidence="3" id="KW-1185">Reference proteome</keyword>
<sequence length="114" mass="13226">SEYRDSGIKLKRDAKKQKQVNKVKNLENSTRKRKSRSILIEEPTNPRRSAPEPNQTVSVNLPKIDIPKFYGEITEWQGFWTQFSTAIHENQTLRECDKLVYLRSFLGGCASRSI</sequence>
<feature type="non-terminal residue" evidence="2">
    <location>
        <position position="114"/>
    </location>
</feature>
<dbReference type="OrthoDB" id="6511067at2759"/>
<accession>A0A3S3PPN7</accession>
<dbReference type="STRING" id="1965070.A0A3S3PPN7"/>
<feature type="compositionally biased region" description="Basic residues" evidence="1">
    <location>
        <begin position="12"/>
        <end position="21"/>
    </location>
</feature>
<evidence type="ECO:0000256" key="1">
    <source>
        <dbReference type="SAM" id="MobiDB-lite"/>
    </source>
</evidence>
<comment type="caution">
    <text evidence="2">The sequence shown here is derived from an EMBL/GenBank/DDBJ whole genome shotgun (WGS) entry which is preliminary data.</text>
</comment>